<dbReference type="Gene3D" id="1.10.10.10">
    <property type="entry name" value="Winged helix-like DNA-binding domain superfamily/Winged helix DNA-binding domain"/>
    <property type="match status" value="1"/>
</dbReference>
<dbReference type="AlphaFoldDB" id="A0A2P6CBT5"/>
<dbReference type="InterPro" id="IPR019734">
    <property type="entry name" value="TPR_rpt"/>
</dbReference>
<dbReference type="Gene3D" id="1.25.40.10">
    <property type="entry name" value="Tetratricopeptide repeat domain"/>
    <property type="match status" value="1"/>
</dbReference>
<gene>
    <name evidence="2" type="ORF">BTO14_03515</name>
</gene>
<keyword evidence="3" id="KW-1185">Reference proteome</keyword>
<dbReference type="GO" id="GO:0006355">
    <property type="term" value="P:regulation of DNA-templated transcription"/>
    <property type="evidence" value="ECO:0007669"/>
    <property type="project" value="InterPro"/>
</dbReference>
<protein>
    <submittedName>
        <fullName evidence="2">Uncharacterized protein</fullName>
    </submittedName>
</protein>
<evidence type="ECO:0000313" key="2">
    <source>
        <dbReference type="EMBL" id="PQJ72374.1"/>
    </source>
</evidence>
<keyword evidence="1" id="KW-0472">Membrane</keyword>
<sequence length="521" mass="60697">MFKLLKLNLKGLYLFLLILTFVNCSNQNSNKKITTNNLEEKINQAFLDSELEDKTSTLLPVLFFIDNNSITFNDPCILSKVYHLRALKHYTLNEGDSLVKNAKKGVLFAEKCNNYEVKTALNNLLGIFYSNKKDSLLAIDSYNKALFYGEKNKDKTFVVDTYFSLCRLHANLKDWTKVIANAKKGIAAIEKSNYKQTRLKYFHTFLAEAYVNLGDYQLAEINLSKAIKITKKLKGKEKQEDLIKSYRAIYLIYAQLNKKQKKYDLAYQFMKSSDSLLLLKIKYQNEKNNVFLDTENALENELLKSNKRIIYNHRIITVGSILFLLISFYFIRRSYQFSNKLKISLEEKEALNDQLLCNFAKLEDTNNGLISKNEEIKSLLKFNEDTLLTKTLKISNYKDAVNNVIKKITTLIEEKESIKSVKMHSINRSLQEIISEEDFWEDFKIQFTKNRPYFFEGLLKKLPNLSITEQKHCAYIAVNLKSKEVATILSLSPRSVETTRYRIKKKLELENETLQEFLSKL</sequence>
<feature type="transmembrane region" description="Helical" evidence="1">
    <location>
        <begin position="311"/>
        <end position="331"/>
    </location>
</feature>
<evidence type="ECO:0000256" key="1">
    <source>
        <dbReference type="SAM" id="Phobius"/>
    </source>
</evidence>
<organism evidence="2 3">
    <name type="scientific">Polaribacter butkevichii</name>
    <dbReference type="NCBI Taxonomy" id="218490"/>
    <lineage>
        <taxon>Bacteria</taxon>
        <taxon>Pseudomonadati</taxon>
        <taxon>Bacteroidota</taxon>
        <taxon>Flavobacteriia</taxon>
        <taxon>Flavobacteriales</taxon>
        <taxon>Flavobacteriaceae</taxon>
    </lineage>
</organism>
<keyword evidence="1" id="KW-1133">Transmembrane helix</keyword>
<name>A0A2P6CBT5_9FLAO</name>
<dbReference type="EMBL" id="MSCK01000001">
    <property type="protein sequence ID" value="PQJ72374.1"/>
    <property type="molecule type" value="Genomic_DNA"/>
</dbReference>
<dbReference type="Proteomes" id="UP000247345">
    <property type="component" value="Unassembled WGS sequence"/>
</dbReference>
<dbReference type="InterPro" id="IPR016032">
    <property type="entry name" value="Sig_transdc_resp-reg_C-effctor"/>
</dbReference>
<dbReference type="Pfam" id="PF13181">
    <property type="entry name" value="TPR_8"/>
    <property type="match status" value="1"/>
</dbReference>
<evidence type="ECO:0000313" key="3">
    <source>
        <dbReference type="Proteomes" id="UP000247345"/>
    </source>
</evidence>
<reference evidence="2 3" key="1">
    <citation type="submission" date="2016-12" db="EMBL/GenBank/DDBJ databases">
        <title>Trade-off between light-utilization and light-protection in marine flavobacteria.</title>
        <authorList>
            <person name="Kumagai Y."/>
            <person name="Yoshizawa S."/>
            <person name="Kogure K."/>
            <person name="Iwasaki W."/>
        </authorList>
    </citation>
    <scope>NUCLEOTIDE SEQUENCE [LARGE SCALE GENOMIC DNA]</scope>
    <source>
        <strain evidence="2 3">KCTC 12100</strain>
    </source>
</reference>
<proteinExistence type="predicted"/>
<dbReference type="SUPFAM" id="SSF48452">
    <property type="entry name" value="TPR-like"/>
    <property type="match status" value="1"/>
</dbReference>
<dbReference type="SUPFAM" id="SSF46894">
    <property type="entry name" value="C-terminal effector domain of the bipartite response regulators"/>
    <property type="match status" value="1"/>
</dbReference>
<dbReference type="InterPro" id="IPR011990">
    <property type="entry name" value="TPR-like_helical_dom_sf"/>
</dbReference>
<accession>A0A2P6CBT5</accession>
<dbReference type="GO" id="GO:0003677">
    <property type="term" value="F:DNA binding"/>
    <property type="evidence" value="ECO:0007669"/>
    <property type="project" value="InterPro"/>
</dbReference>
<comment type="caution">
    <text evidence="2">The sequence shown here is derived from an EMBL/GenBank/DDBJ whole genome shotgun (WGS) entry which is preliminary data.</text>
</comment>
<dbReference type="InterPro" id="IPR036388">
    <property type="entry name" value="WH-like_DNA-bd_sf"/>
</dbReference>
<keyword evidence="1" id="KW-0812">Transmembrane</keyword>